<comment type="caution">
    <text evidence="10">The sequence shown here is derived from an EMBL/GenBank/DDBJ whole genome shotgun (WGS) entry which is preliminary data.</text>
</comment>
<dbReference type="GO" id="GO:0005886">
    <property type="term" value="C:plasma membrane"/>
    <property type="evidence" value="ECO:0007669"/>
    <property type="project" value="UniProtKB-SubCell"/>
</dbReference>
<dbReference type="GO" id="GO:0004252">
    <property type="term" value="F:serine-type endopeptidase activity"/>
    <property type="evidence" value="ECO:0007669"/>
    <property type="project" value="InterPro"/>
</dbReference>
<keyword evidence="11" id="KW-1185">Reference proteome</keyword>
<evidence type="ECO:0000256" key="1">
    <source>
        <dbReference type="ARBA" id="ARBA00000677"/>
    </source>
</evidence>
<evidence type="ECO:0000256" key="8">
    <source>
        <dbReference type="RuleBase" id="RU362042"/>
    </source>
</evidence>
<dbReference type="Proteomes" id="UP000095094">
    <property type="component" value="Unassembled WGS sequence"/>
</dbReference>
<dbReference type="InterPro" id="IPR019533">
    <property type="entry name" value="Peptidase_S26"/>
</dbReference>
<dbReference type="NCBIfam" id="TIGR02227">
    <property type="entry name" value="sigpep_I_bact"/>
    <property type="match status" value="1"/>
</dbReference>
<dbReference type="SUPFAM" id="SSF51306">
    <property type="entry name" value="LexA/Signal peptidase"/>
    <property type="match status" value="1"/>
</dbReference>
<dbReference type="GO" id="GO:0009003">
    <property type="term" value="F:signal peptidase activity"/>
    <property type="evidence" value="ECO:0007669"/>
    <property type="project" value="UniProtKB-EC"/>
</dbReference>
<reference evidence="11" key="1">
    <citation type="submission" date="2016-09" db="EMBL/GenBank/DDBJ databases">
        <authorList>
            <person name="Gulvik C.A."/>
        </authorList>
    </citation>
    <scope>NUCLEOTIDE SEQUENCE [LARGE SCALE GENOMIC DNA]</scope>
    <source>
        <strain evidence="11">LMG 8895</strain>
    </source>
</reference>
<comment type="subcellular location">
    <subcellularLocation>
        <location evidence="2">Cell membrane</location>
        <topology evidence="2">Single-pass type II membrane protein</topology>
    </subcellularLocation>
    <subcellularLocation>
        <location evidence="8">Membrane</location>
        <topology evidence="8">Single-pass type II membrane protein</topology>
    </subcellularLocation>
</comment>
<dbReference type="PANTHER" id="PTHR43390:SF1">
    <property type="entry name" value="CHLOROPLAST PROCESSING PEPTIDASE"/>
    <property type="match status" value="1"/>
</dbReference>
<dbReference type="EMBL" id="MIJY01000005">
    <property type="protein sequence ID" value="OEG18633.1"/>
    <property type="molecule type" value="Genomic_DNA"/>
</dbReference>
<dbReference type="InterPro" id="IPR036286">
    <property type="entry name" value="LexA/Signal_pep-like_sf"/>
</dbReference>
<feature type="active site" evidence="7">
    <location>
        <position position="86"/>
    </location>
</feature>
<dbReference type="InterPro" id="IPR019758">
    <property type="entry name" value="Pept_S26A_signal_pept_1_CS"/>
</dbReference>
<feature type="transmembrane region" description="Helical" evidence="8">
    <location>
        <begin position="20"/>
        <end position="40"/>
    </location>
</feature>
<keyword evidence="8" id="KW-0812">Transmembrane</keyword>
<evidence type="ECO:0000256" key="5">
    <source>
        <dbReference type="ARBA" id="ARBA00022670"/>
    </source>
</evidence>
<protein>
    <recommendedName>
        <fullName evidence="4 8">Signal peptidase I</fullName>
        <ecNumber evidence="4 8">3.4.21.89</ecNumber>
    </recommendedName>
</protein>
<evidence type="ECO:0000256" key="2">
    <source>
        <dbReference type="ARBA" id="ARBA00004401"/>
    </source>
</evidence>
<feature type="active site" evidence="7">
    <location>
        <position position="45"/>
    </location>
</feature>
<evidence type="ECO:0000256" key="4">
    <source>
        <dbReference type="ARBA" id="ARBA00013208"/>
    </source>
</evidence>
<dbReference type="RefSeq" id="WP_069662482.1">
    <property type="nucleotide sequence ID" value="NZ_JBHUJJ010000002.1"/>
</dbReference>
<evidence type="ECO:0000256" key="3">
    <source>
        <dbReference type="ARBA" id="ARBA00009370"/>
    </source>
</evidence>
<name>A0A1E5H167_9ENTE</name>
<dbReference type="OrthoDB" id="9802919at2"/>
<dbReference type="EC" id="3.4.21.89" evidence="4 8"/>
<proteinExistence type="inferred from homology"/>
<gene>
    <name evidence="10" type="ORF">BCR25_15635</name>
</gene>
<evidence type="ECO:0000313" key="10">
    <source>
        <dbReference type="EMBL" id="OEG18633.1"/>
    </source>
</evidence>
<dbReference type="Pfam" id="PF10502">
    <property type="entry name" value="Peptidase_S26"/>
    <property type="match status" value="1"/>
</dbReference>
<feature type="domain" description="Peptidase S26" evidence="9">
    <location>
        <begin position="14"/>
        <end position="180"/>
    </location>
</feature>
<comment type="catalytic activity">
    <reaction evidence="1 8">
        <text>Cleavage of hydrophobic, N-terminal signal or leader sequences from secreted and periplasmic proteins.</text>
        <dbReference type="EC" id="3.4.21.89"/>
    </reaction>
</comment>
<comment type="similarity">
    <text evidence="3 8">Belongs to the peptidase S26 family.</text>
</comment>
<keyword evidence="8" id="KW-1133">Transmembrane helix</keyword>
<dbReference type="PROSITE" id="PS00761">
    <property type="entry name" value="SPASE_I_3"/>
    <property type="match status" value="1"/>
</dbReference>
<evidence type="ECO:0000256" key="6">
    <source>
        <dbReference type="ARBA" id="ARBA00022801"/>
    </source>
</evidence>
<sequence length="184" mass="20924">MEKKKNQKEIKNLWRWMKAACFYIVMGGAILFLLQFHVYVVQGESMDPTLKNGEYLLVNKSVSPKKYDIVTLTVHRGKSNEESYVKRVVGIPGDYVISIDGRLVIMPEGSWDFSQKEVTLENLPNNATILDLSDSGRDYFSKINKIPKGKYFVLGDNHRNSKDSRTFGLISNSMIDGVVSYGLF</sequence>
<dbReference type="InterPro" id="IPR019756">
    <property type="entry name" value="Pept_S26A_signal_pept_1_Ser-AS"/>
</dbReference>
<evidence type="ECO:0000259" key="9">
    <source>
        <dbReference type="Pfam" id="PF10502"/>
    </source>
</evidence>
<evidence type="ECO:0000313" key="11">
    <source>
        <dbReference type="Proteomes" id="UP000095094"/>
    </source>
</evidence>
<dbReference type="PROSITE" id="PS00501">
    <property type="entry name" value="SPASE_I_1"/>
    <property type="match status" value="1"/>
</dbReference>
<dbReference type="PANTHER" id="PTHR43390">
    <property type="entry name" value="SIGNAL PEPTIDASE I"/>
    <property type="match status" value="1"/>
</dbReference>
<dbReference type="GO" id="GO:0006465">
    <property type="term" value="P:signal peptide processing"/>
    <property type="evidence" value="ECO:0007669"/>
    <property type="project" value="InterPro"/>
</dbReference>
<accession>A0A1E5H167</accession>
<dbReference type="PRINTS" id="PR00727">
    <property type="entry name" value="LEADERPTASE"/>
</dbReference>
<keyword evidence="6 8" id="KW-0378">Hydrolase</keyword>
<dbReference type="CDD" id="cd06530">
    <property type="entry name" value="S26_SPase_I"/>
    <property type="match status" value="1"/>
</dbReference>
<keyword evidence="8" id="KW-0472">Membrane</keyword>
<dbReference type="InterPro" id="IPR000223">
    <property type="entry name" value="Pept_S26A_signal_pept_1"/>
</dbReference>
<dbReference type="AlphaFoldDB" id="A0A1E5H167"/>
<evidence type="ECO:0000256" key="7">
    <source>
        <dbReference type="PIRSR" id="PIRSR600223-1"/>
    </source>
</evidence>
<dbReference type="Gene3D" id="2.10.109.10">
    <property type="entry name" value="Umud Fragment, subunit A"/>
    <property type="match status" value="1"/>
</dbReference>
<keyword evidence="5 8" id="KW-0645">Protease</keyword>
<organism evidence="10 11">
    <name type="scientific">Enterococcus termitis</name>
    <dbReference type="NCBI Taxonomy" id="332950"/>
    <lineage>
        <taxon>Bacteria</taxon>
        <taxon>Bacillati</taxon>
        <taxon>Bacillota</taxon>
        <taxon>Bacilli</taxon>
        <taxon>Lactobacillales</taxon>
        <taxon>Enterococcaceae</taxon>
        <taxon>Enterococcus</taxon>
    </lineage>
</organism>